<dbReference type="AlphaFoldDB" id="A0A379AHD3"/>
<dbReference type="SUPFAM" id="SSF81606">
    <property type="entry name" value="PP2C-like"/>
    <property type="match status" value="1"/>
</dbReference>
<dbReference type="InterPro" id="IPR017735">
    <property type="entry name" value="T6SS_FHA"/>
</dbReference>
<evidence type="ECO:0000256" key="1">
    <source>
        <dbReference type="SAM" id="MobiDB-lite"/>
    </source>
</evidence>
<feature type="region of interest" description="Disordered" evidence="1">
    <location>
        <begin position="20"/>
        <end position="128"/>
    </location>
</feature>
<feature type="compositionally biased region" description="Basic and acidic residues" evidence="1">
    <location>
        <begin position="70"/>
        <end position="79"/>
    </location>
</feature>
<gene>
    <name evidence="3" type="primary">stp_2</name>
    <name evidence="3" type="ORF">NCTC9381_03153</name>
</gene>
<organism evidence="3 4">
    <name type="scientific">Enterobacter agglomerans</name>
    <name type="common">Erwinia herbicola</name>
    <name type="synonym">Pantoea agglomerans</name>
    <dbReference type="NCBI Taxonomy" id="549"/>
    <lineage>
        <taxon>Bacteria</taxon>
        <taxon>Pseudomonadati</taxon>
        <taxon>Pseudomonadota</taxon>
        <taxon>Gammaproteobacteria</taxon>
        <taxon>Enterobacterales</taxon>
        <taxon>Erwiniaceae</taxon>
        <taxon>Pantoea</taxon>
        <taxon>Pantoea agglomerans group</taxon>
    </lineage>
</organism>
<dbReference type="EMBL" id="UGSO01000001">
    <property type="protein sequence ID" value="SUB17231.1"/>
    <property type="molecule type" value="Genomic_DNA"/>
</dbReference>
<evidence type="ECO:0000313" key="4">
    <source>
        <dbReference type="Proteomes" id="UP000254640"/>
    </source>
</evidence>
<reference evidence="3 4" key="1">
    <citation type="submission" date="2018-06" db="EMBL/GenBank/DDBJ databases">
        <authorList>
            <consortium name="Pathogen Informatics"/>
            <person name="Doyle S."/>
        </authorList>
    </citation>
    <scope>NUCLEOTIDE SEQUENCE [LARGE SCALE GENOMIC DNA]</scope>
    <source>
        <strain evidence="3 4">NCTC9381</strain>
    </source>
</reference>
<dbReference type="NCBIfam" id="TIGR03354">
    <property type="entry name" value="VI_FHA"/>
    <property type="match status" value="1"/>
</dbReference>
<dbReference type="SMART" id="SM00331">
    <property type="entry name" value="PP2C_SIG"/>
    <property type="match status" value="1"/>
</dbReference>
<dbReference type="InterPro" id="IPR046883">
    <property type="entry name" value="T6SS_FHA_C"/>
</dbReference>
<dbReference type="PROSITE" id="PS51746">
    <property type="entry name" value="PPM_2"/>
    <property type="match status" value="1"/>
</dbReference>
<feature type="region of interest" description="Disordered" evidence="1">
    <location>
        <begin position="137"/>
        <end position="156"/>
    </location>
</feature>
<feature type="domain" description="PPM-type phosphatase" evidence="2">
    <location>
        <begin position="366"/>
        <end position="602"/>
    </location>
</feature>
<dbReference type="CDD" id="cd00143">
    <property type="entry name" value="PP2Cc"/>
    <property type="match status" value="1"/>
</dbReference>
<evidence type="ECO:0000313" key="3">
    <source>
        <dbReference type="EMBL" id="SUB17231.1"/>
    </source>
</evidence>
<feature type="compositionally biased region" description="Polar residues" evidence="1">
    <location>
        <begin position="113"/>
        <end position="122"/>
    </location>
</feature>
<evidence type="ECO:0000259" key="2">
    <source>
        <dbReference type="PROSITE" id="PS51746"/>
    </source>
</evidence>
<dbReference type="Proteomes" id="UP000254640">
    <property type="component" value="Unassembled WGS sequence"/>
</dbReference>
<dbReference type="GO" id="GO:0004722">
    <property type="term" value="F:protein serine/threonine phosphatase activity"/>
    <property type="evidence" value="ECO:0007669"/>
    <property type="project" value="UniProtKB-EC"/>
</dbReference>
<dbReference type="Pfam" id="PF13672">
    <property type="entry name" value="PP2C_2"/>
    <property type="match status" value="1"/>
</dbReference>
<dbReference type="InterPro" id="IPR001932">
    <property type="entry name" value="PPM-type_phosphatase-like_dom"/>
</dbReference>
<name>A0A379AHD3_ENTAG</name>
<dbReference type="Gene3D" id="3.60.40.10">
    <property type="entry name" value="PPM-type phosphatase domain"/>
    <property type="match status" value="1"/>
</dbReference>
<dbReference type="Pfam" id="PF20232">
    <property type="entry name" value="T6SS_FHA_C"/>
    <property type="match status" value="1"/>
</dbReference>
<proteinExistence type="predicted"/>
<dbReference type="SMART" id="SM00332">
    <property type="entry name" value="PP2Cc"/>
    <property type="match status" value="1"/>
</dbReference>
<sequence>MCATMDDPLGLMMGNAVPLAQPELTTPKPATLHVPPQPVAKNEPMAARPSQQDPASLTDTDHSPLFSFDESQHETHSQPHPEAQQQTPLIDEELPGQSDAVNPQIDYGGITLPTPQAVQRTPSPTPKGRLRIDPVASGRHHAAAAHPTTPSESSGDALKGELLDALLEGMGLRDLQPTPQFDREQMLQFGQMLSMFSQGTVALLSSRSILKRGVKADMTVILDDANNPFKLLPSGKTVLMQMFGSRMPGFMPPRQAVRDALIDLQAHQLGMIAGIRAIIASMLQSFNPEQLEEEARQAGSVSRIGLPGSRKAALWEHFVERYGETAGEIEDDFHTLFGEAFLHAYDLEVNQYKDSQTHTDDAMNITIASTSNQGDRASNQDQIGDVIGKRSACFVVCDGVAGFPGGDIAASIARSSLLQAFDGDAHLNAQSIRNYVNQANHAIRQQQKASSEHSRMGTTLVSLFIDRDYHLACWAHAGDSRLYLFRRGYLYLVTTDHSLVQQMKDAGHRTEGINSNLLYFALGMGDEQRDASYSEVVGIEDGDAFLLCTDGFWHGVTLEQMQQSLHMVNTPEEWLTLMQQIIRNDQPDQGQQDNFSALAVWIGSPQDTTLLHSLSEAAQFFPLRD</sequence>
<dbReference type="STRING" id="549.BEE12_14730"/>
<keyword evidence="3" id="KW-0378">Hydrolase</keyword>
<keyword evidence="4" id="KW-1185">Reference proteome</keyword>
<feature type="compositionally biased region" description="Polar residues" evidence="1">
    <location>
        <begin position="49"/>
        <end position="58"/>
    </location>
</feature>
<dbReference type="EC" id="3.1.3.16" evidence="3"/>
<dbReference type="InterPro" id="IPR036457">
    <property type="entry name" value="PPM-type-like_dom_sf"/>
</dbReference>
<accession>A0A379AHD3</accession>
<protein>
    <submittedName>
        <fullName evidence="3">Serine/threonine phosphatase stp</fullName>
        <ecNumber evidence="3">3.1.3.16</ecNumber>
    </submittedName>
</protein>